<proteinExistence type="inferred from homology"/>
<dbReference type="PANTHER" id="PTHR42928">
    <property type="entry name" value="TRICARBOXYLATE-BINDING PROTEIN"/>
    <property type="match status" value="1"/>
</dbReference>
<dbReference type="PIRSF" id="PIRSF017082">
    <property type="entry name" value="YflP"/>
    <property type="match status" value="1"/>
</dbReference>
<dbReference type="Pfam" id="PF03401">
    <property type="entry name" value="TctC"/>
    <property type="match status" value="1"/>
</dbReference>
<dbReference type="PANTHER" id="PTHR42928:SF5">
    <property type="entry name" value="BLR1237 PROTEIN"/>
    <property type="match status" value="1"/>
</dbReference>
<reference evidence="2 3" key="1">
    <citation type="submission" date="2017-05" db="EMBL/GenBank/DDBJ databases">
        <title>Complete and WGS of Bordetella genogroups.</title>
        <authorList>
            <person name="Spilker T."/>
            <person name="LiPuma J."/>
        </authorList>
    </citation>
    <scope>NUCLEOTIDE SEQUENCE [LARGE SCALE GENOMIC DNA]</scope>
    <source>
        <strain evidence="2 3">AU7206</strain>
    </source>
</reference>
<dbReference type="CDD" id="cd07012">
    <property type="entry name" value="PBP2_Bug_TTT"/>
    <property type="match status" value="1"/>
</dbReference>
<keyword evidence="3" id="KW-1185">Reference proteome</keyword>
<protein>
    <recommendedName>
        <fullName evidence="4">LacI family transcriptional regulator</fullName>
    </recommendedName>
</protein>
<dbReference type="KEGG" id="bgm:CAL15_09200"/>
<dbReference type="AlphaFoldDB" id="A0A1W6ZJ26"/>
<dbReference type="Proteomes" id="UP000194161">
    <property type="component" value="Chromosome"/>
</dbReference>
<evidence type="ECO:0000313" key="3">
    <source>
        <dbReference type="Proteomes" id="UP000194161"/>
    </source>
</evidence>
<sequence>MRWAGLALALACAGVQAQVDYPSRPIRIIVPFSAGGGVDLTARELAHRLAAPLGQSIVVENKPGAGGALGVRTLIAAEPDGYTLLLGTAGEVAITPLVNPAVNYDARKDLSPVALVVKAPNVLVVHPDVPAQDLKGLIDHARANPKSVTYATSGVGTAQHLAGELFNRMAGVQAQHIPYKGSSQQVLDVVAKRITMTYASPAAVRSFVEKGQLRALGVTTAERIPTMPTVPAIGEVVPGYGLQSWFALFAPAGTDPRIVQKLNAEVSKVLRDPAVIKTLRESVGEPAYDAPAEVAAFIAQDIGRFEKIVREADITLRE</sequence>
<evidence type="ECO:0008006" key="4">
    <source>
        <dbReference type="Google" id="ProtNLM"/>
    </source>
</evidence>
<dbReference type="OrthoDB" id="8678477at2"/>
<dbReference type="SUPFAM" id="SSF53850">
    <property type="entry name" value="Periplasmic binding protein-like II"/>
    <property type="match status" value="1"/>
</dbReference>
<organism evidence="2 3">
    <name type="scientific">Bordetella genomosp. 13</name>
    <dbReference type="NCBI Taxonomy" id="463040"/>
    <lineage>
        <taxon>Bacteria</taxon>
        <taxon>Pseudomonadati</taxon>
        <taxon>Pseudomonadota</taxon>
        <taxon>Betaproteobacteria</taxon>
        <taxon>Burkholderiales</taxon>
        <taxon>Alcaligenaceae</taxon>
        <taxon>Bordetella</taxon>
    </lineage>
</organism>
<dbReference type="STRING" id="463040.CAL15_09200"/>
<dbReference type="Gene3D" id="3.40.190.10">
    <property type="entry name" value="Periplasmic binding protein-like II"/>
    <property type="match status" value="1"/>
</dbReference>
<evidence type="ECO:0000256" key="1">
    <source>
        <dbReference type="ARBA" id="ARBA00006987"/>
    </source>
</evidence>
<comment type="similarity">
    <text evidence="1">Belongs to the UPF0065 (bug) family.</text>
</comment>
<name>A0A1W6ZJ26_9BORD</name>
<gene>
    <name evidence="2" type="ORF">CAL15_09200</name>
</gene>
<dbReference type="Gene3D" id="3.40.190.150">
    <property type="entry name" value="Bordetella uptake gene, domain 1"/>
    <property type="match status" value="1"/>
</dbReference>
<evidence type="ECO:0000313" key="2">
    <source>
        <dbReference type="EMBL" id="ARP97366.1"/>
    </source>
</evidence>
<accession>A0A1W6ZJ26</accession>
<dbReference type="EMBL" id="CP021111">
    <property type="protein sequence ID" value="ARP97366.1"/>
    <property type="molecule type" value="Genomic_DNA"/>
</dbReference>
<dbReference type="InterPro" id="IPR042100">
    <property type="entry name" value="Bug_dom1"/>
</dbReference>
<dbReference type="InterPro" id="IPR005064">
    <property type="entry name" value="BUG"/>
</dbReference>